<gene>
    <name evidence="2" type="ORF">PCOR1329_LOCUS14412</name>
</gene>
<feature type="compositionally biased region" description="Basic and acidic residues" evidence="1">
    <location>
        <begin position="1"/>
        <end position="11"/>
    </location>
</feature>
<evidence type="ECO:0000256" key="1">
    <source>
        <dbReference type="SAM" id="MobiDB-lite"/>
    </source>
</evidence>
<sequence>PRARSHRETRTRGRSPLGPPRPRRPMAAEGQVAATAERLRAAFCGLGRRCAGPLPAARLAVLCAPPELKELLAAAQEFGSNTHSPALGSRSSFARWRRPLLLVVRVPPSAPPSVQGGHCGVFGLNLFCSAEGAAGAPTAPWLDKVGIIGDDEMVREWREQHASPNCAEDGWECFAACSEFDFFCVLRGGGGGARRHATHGEQLLRGRALHARSVLELRGPRCAARGGPGGGGGGWRGRLRRRAPRVSEPACERGGLVGRGG</sequence>
<feature type="region of interest" description="Disordered" evidence="1">
    <location>
        <begin position="1"/>
        <end position="28"/>
    </location>
</feature>
<feature type="region of interest" description="Disordered" evidence="1">
    <location>
        <begin position="224"/>
        <end position="261"/>
    </location>
</feature>
<dbReference type="EMBL" id="CAUYUJ010004309">
    <property type="protein sequence ID" value="CAK0809056.1"/>
    <property type="molecule type" value="Genomic_DNA"/>
</dbReference>
<reference evidence="2" key="1">
    <citation type="submission" date="2023-10" db="EMBL/GenBank/DDBJ databases">
        <authorList>
            <person name="Chen Y."/>
            <person name="Shah S."/>
            <person name="Dougan E. K."/>
            <person name="Thang M."/>
            <person name="Chan C."/>
        </authorList>
    </citation>
    <scope>NUCLEOTIDE SEQUENCE [LARGE SCALE GENOMIC DNA]</scope>
</reference>
<protein>
    <submittedName>
        <fullName evidence="2">Uncharacterized protein</fullName>
    </submittedName>
</protein>
<accession>A0ABN9QT27</accession>
<evidence type="ECO:0000313" key="2">
    <source>
        <dbReference type="EMBL" id="CAK0809056.1"/>
    </source>
</evidence>
<dbReference type="Proteomes" id="UP001189429">
    <property type="component" value="Unassembled WGS sequence"/>
</dbReference>
<feature type="non-terminal residue" evidence="2">
    <location>
        <position position="1"/>
    </location>
</feature>
<evidence type="ECO:0000313" key="3">
    <source>
        <dbReference type="Proteomes" id="UP001189429"/>
    </source>
</evidence>
<proteinExistence type="predicted"/>
<name>A0ABN9QT27_9DINO</name>
<comment type="caution">
    <text evidence="2">The sequence shown here is derived from an EMBL/GenBank/DDBJ whole genome shotgun (WGS) entry which is preliminary data.</text>
</comment>
<organism evidence="2 3">
    <name type="scientific">Prorocentrum cordatum</name>
    <dbReference type="NCBI Taxonomy" id="2364126"/>
    <lineage>
        <taxon>Eukaryota</taxon>
        <taxon>Sar</taxon>
        <taxon>Alveolata</taxon>
        <taxon>Dinophyceae</taxon>
        <taxon>Prorocentrales</taxon>
        <taxon>Prorocentraceae</taxon>
        <taxon>Prorocentrum</taxon>
    </lineage>
</organism>
<feature type="compositionally biased region" description="Gly residues" evidence="1">
    <location>
        <begin position="226"/>
        <end position="236"/>
    </location>
</feature>
<keyword evidence="3" id="KW-1185">Reference proteome</keyword>